<reference evidence="3 4" key="1">
    <citation type="submission" date="2024-04" db="EMBL/GenBank/DDBJ databases">
        <title>Tritrichomonas musculus Genome.</title>
        <authorList>
            <person name="Alves-Ferreira E."/>
            <person name="Grigg M."/>
            <person name="Lorenzi H."/>
            <person name="Galac M."/>
        </authorList>
    </citation>
    <scope>NUCLEOTIDE SEQUENCE [LARGE SCALE GENOMIC DNA]</scope>
    <source>
        <strain evidence="3 4">EAF2021</strain>
    </source>
</reference>
<sequence>MIENIIRLHKLLKKSKIRFNKPEFTKFFQNYSFYHISKNNLLNEEEKRKIDQNIKDSPIIIFSQDKSLNRQTGQRYLFVGFEKTLIILDQSTTSTSFLHDIFSNNKKISVCFYSNTKKYVNQILKIKNHEIESDLIFEEEIQSFGTKCSLIPELGLIKTYSVISPCTIGYLIKKSYLQLKKNRMKQFINDIENNYSPETISEDEYVGNGSSFFCYLIYHIKREKLFVIKIPNSNNSEYKKLFEREIENYKKIRHPLLPKFYGRVKDKGYVVIEFINGITLKNINKLNLTFEDITKIIFQLLMIFKYFNDRGFIYRDLKPNNIMIDESKRIILIDFDQLIDMKNIEPNFEQTLDMNRDEFIAPEIYNGQRLQYSFKSDIYSLGKVIEYLINQTKTVINNRDFLQIEEIIRKCTDKIDINRPSISEIIHEFNAKFQFYIIYENVYTTYEEHFTIFDIINEMLEKNQKNRNDPYLQLNLGNLYFSGKYVTQNVNKAIYYFSLAANQNDADAQFSLGFIYGEGEYVTRDINKAIHYYSLAASQNDPEAQSSLGLIYYEGDYVKRDIDKAIHYFTLAANQNEPQALLYLGAIRCEGRNGTFSIYKTNNHFTHNKDQKNIVSHSLMWYISMSMNMLISYYTLLANENNVEAQLCLGFAYFEGGLITRDINKAIYYFSLAANQNDPRAQFCLGFIYSNGKYVTRKIDKAIHYYSLAANQNDPDAQNNLGRDINKAIHYYSLAANQNHSGAQNSLGVIYHQGLYVDRDINKAIHYFSLAANQNDPDAQNNLGAIYHQGLYVAPDINKAIHYFSLAANQNDPDAQNNLGAIYHQGLYIGRDINKAIHYYSLAANQNHSLAQLNLARIYYKGLYITRDVKKAIHYLLLSANKDNTNAQFKLGAIYNKGRYVKRDIQKAIHYFSLAANKNHPAAQLNLGVIYYNHGNSIQEIKKGRYYIMLASVNGNRKANFIHGFLLHEGKNIKQDILEAIHYYKEASSFNIHYAKNNLGIIYRHGFGEIIEKRLGSAIEYFEEAINQKNDYLSMYNLAHLYIYEESVKSDINKSIELLIKSAYQFSHSMILLCLLVVKQFGSDIDTIKTKLEKLIKNSDQANLVIQMIFELNFFDKLFFEMSYEIYRTKEFLYDFQFEEIELSDLQDHKSNEFNPNYSKAKDITSLFYDGFGIDLTIQ</sequence>
<dbReference type="PROSITE" id="PS00108">
    <property type="entry name" value="PROTEIN_KINASE_ST"/>
    <property type="match status" value="1"/>
</dbReference>
<comment type="similarity">
    <text evidence="1">Belongs to the sel-1 family.</text>
</comment>
<feature type="domain" description="Protein kinase" evidence="2">
    <location>
        <begin position="200"/>
        <end position="481"/>
    </location>
</feature>
<dbReference type="SMART" id="SM00671">
    <property type="entry name" value="SEL1"/>
    <property type="match status" value="15"/>
</dbReference>
<dbReference type="SMART" id="SM00220">
    <property type="entry name" value="S_TKc"/>
    <property type="match status" value="1"/>
</dbReference>
<gene>
    <name evidence="3" type="ORF">M9Y10_007525</name>
</gene>
<accession>A0ABR2J2I7</accession>
<dbReference type="CDD" id="cd00180">
    <property type="entry name" value="PKc"/>
    <property type="match status" value="1"/>
</dbReference>
<comment type="caution">
    <text evidence="3">The sequence shown here is derived from an EMBL/GenBank/DDBJ whole genome shotgun (WGS) entry which is preliminary data.</text>
</comment>
<organism evidence="3 4">
    <name type="scientific">Tritrichomonas musculus</name>
    <dbReference type="NCBI Taxonomy" id="1915356"/>
    <lineage>
        <taxon>Eukaryota</taxon>
        <taxon>Metamonada</taxon>
        <taxon>Parabasalia</taxon>
        <taxon>Tritrichomonadida</taxon>
        <taxon>Tritrichomonadidae</taxon>
        <taxon>Tritrichomonas</taxon>
    </lineage>
</organism>
<dbReference type="Pfam" id="PF08238">
    <property type="entry name" value="Sel1"/>
    <property type="match status" value="15"/>
</dbReference>
<evidence type="ECO:0000259" key="2">
    <source>
        <dbReference type="PROSITE" id="PS50011"/>
    </source>
</evidence>
<dbReference type="InterPro" id="IPR008271">
    <property type="entry name" value="Ser/Thr_kinase_AS"/>
</dbReference>
<dbReference type="InterPro" id="IPR006597">
    <property type="entry name" value="Sel1-like"/>
</dbReference>
<dbReference type="SUPFAM" id="SSF56112">
    <property type="entry name" value="Protein kinase-like (PK-like)"/>
    <property type="match status" value="1"/>
</dbReference>
<dbReference type="Gene3D" id="1.10.510.10">
    <property type="entry name" value="Transferase(Phosphotransferase) domain 1"/>
    <property type="match status" value="1"/>
</dbReference>
<dbReference type="Gene3D" id="1.25.40.10">
    <property type="entry name" value="Tetratricopeptide repeat domain"/>
    <property type="match status" value="4"/>
</dbReference>
<dbReference type="EMBL" id="JAPFFF010000013">
    <property type="protein sequence ID" value="KAK8871784.1"/>
    <property type="molecule type" value="Genomic_DNA"/>
</dbReference>
<protein>
    <recommendedName>
        <fullName evidence="2">Protein kinase domain-containing protein</fullName>
    </recommendedName>
</protein>
<evidence type="ECO:0000256" key="1">
    <source>
        <dbReference type="ARBA" id="ARBA00038101"/>
    </source>
</evidence>
<proteinExistence type="inferred from homology"/>
<dbReference type="SUPFAM" id="SSF81901">
    <property type="entry name" value="HCP-like"/>
    <property type="match status" value="4"/>
</dbReference>
<dbReference type="PROSITE" id="PS50011">
    <property type="entry name" value="PROTEIN_KINASE_DOM"/>
    <property type="match status" value="1"/>
</dbReference>
<evidence type="ECO:0000313" key="3">
    <source>
        <dbReference type="EMBL" id="KAK8871784.1"/>
    </source>
</evidence>
<dbReference type="Pfam" id="PF00069">
    <property type="entry name" value="Pkinase"/>
    <property type="match status" value="1"/>
</dbReference>
<dbReference type="InterPro" id="IPR000719">
    <property type="entry name" value="Prot_kinase_dom"/>
</dbReference>
<name>A0ABR2J2I7_9EUKA</name>
<dbReference type="Proteomes" id="UP001470230">
    <property type="component" value="Unassembled WGS sequence"/>
</dbReference>
<dbReference type="PANTHER" id="PTHR11102">
    <property type="entry name" value="SEL-1-LIKE PROTEIN"/>
    <property type="match status" value="1"/>
</dbReference>
<dbReference type="InterPro" id="IPR011009">
    <property type="entry name" value="Kinase-like_dom_sf"/>
</dbReference>
<dbReference type="InterPro" id="IPR011990">
    <property type="entry name" value="TPR-like_helical_dom_sf"/>
</dbReference>
<dbReference type="PANTHER" id="PTHR11102:SF160">
    <property type="entry name" value="ERAD-ASSOCIATED E3 UBIQUITIN-PROTEIN LIGASE COMPONENT HRD3"/>
    <property type="match status" value="1"/>
</dbReference>
<evidence type="ECO:0000313" key="4">
    <source>
        <dbReference type="Proteomes" id="UP001470230"/>
    </source>
</evidence>
<dbReference type="InterPro" id="IPR050767">
    <property type="entry name" value="Sel1_AlgK"/>
</dbReference>
<keyword evidence="4" id="KW-1185">Reference proteome</keyword>